<accession>X0W936</accession>
<evidence type="ECO:0000313" key="1">
    <source>
        <dbReference type="EMBL" id="GAG27140.1"/>
    </source>
</evidence>
<organism evidence="1">
    <name type="scientific">marine sediment metagenome</name>
    <dbReference type="NCBI Taxonomy" id="412755"/>
    <lineage>
        <taxon>unclassified sequences</taxon>
        <taxon>metagenomes</taxon>
        <taxon>ecological metagenomes</taxon>
    </lineage>
</organism>
<dbReference type="EMBL" id="BARS01033593">
    <property type="protein sequence ID" value="GAG27140.1"/>
    <property type="molecule type" value="Genomic_DNA"/>
</dbReference>
<protein>
    <recommendedName>
        <fullName evidence="2">4Fe-4S ferredoxin-type domain-containing protein</fullName>
    </recommendedName>
</protein>
<dbReference type="AlphaFoldDB" id="X0W936"/>
<reference evidence="1" key="1">
    <citation type="journal article" date="2014" name="Front. Microbiol.">
        <title>High frequency of phylogenetically diverse reductive dehalogenase-homologous genes in deep subseafloor sedimentary metagenomes.</title>
        <authorList>
            <person name="Kawai M."/>
            <person name="Futagami T."/>
            <person name="Toyoda A."/>
            <person name="Takaki Y."/>
            <person name="Nishi S."/>
            <person name="Hori S."/>
            <person name="Arai W."/>
            <person name="Tsubouchi T."/>
            <person name="Morono Y."/>
            <person name="Uchiyama I."/>
            <person name="Ito T."/>
            <person name="Fujiyama A."/>
            <person name="Inagaki F."/>
            <person name="Takami H."/>
        </authorList>
    </citation>
    <scope>NUCLEOTIDE SEQUENCE</scope>
    <source>
        <strain evidence="1">Expedition CK06-06</strain>
    </source>
</reference>
<comment type="caution">
    <text evidence="1">The sequence shown here is derived from an EMBL/GenBank/DDBJ whole genome shotgun (WGS) entry which is preliminary data.</text>
</comment>
<proteinExistence type="predicted"/>
<evidence type="ECO:0008006" key="2">
    <source>
        <dbReference type="Google" id="ProtNLM"/>
    </source>
</evidence>
<feature type="non-terminal residue" evidence="1">
    <location>
        <position position="1"/>
    </location>
</feature>
<sequence length="80" mass="8773">KLLAGRTIIIGCPKLDETEPYLQKLTEIIKNNDLKSLTVAHMEVPCCHSLAHLAKEALKLAGSDLQLQTVILSIRGDIPQ</sequence>
<name>X0W936_9ZZZZ</name>
<gene>
    <name evidence="1" type="ORF">S01H1_52003</name>
</gene>